<comment type="caution">
    <text evidence="2">The sequence shown here is derived from an EMBL/GenBank/DDBJ whole genome shotgun (WGS) entry which is preliminary data.</text>
</comment>
<proteinExistence type="predicted"/>
<gene>
    <name evidence="2" type="ORF">HDF16_005561</name>
</gene>
<dbReference type="Proteomes" id="UP000540989">
    <property type="component" value="Unassembled WGS sequence"/>
</dbReference>
<name>A0A7W7ZJ06_9BACT</name>
<protein>
    <submittedName>
        <fullName evidence="2">Uncharacterized protein</fullName>
    </submittedName>
</protein>
<dbReference type="AlphaFoldDB" id="A0A7W7ZJ06"/>
<accession>A0A7W7ZJ06</accession>
<evidence type="ECO:0000313" key="3">
    <source>
        <dbReference type="Proteomes" id="UP000540989"/>
    </source>
</evidence>
<keyword evidence="3" id="KW-1185">Reference proteome</keyword>
<feature type="region of interest" description="Disordered" evidence="1">
    <location>
        <begin position="1"/>
        <end position="30"/>
    </location>
</feature>
<dbReference type="EMBL" id="JACHIP010000020">
    <property type="protein sequence ID" value="MBB5060825.1"/>
    <property type="molecule type" value="Genomic_DNA"/>
</dbReference>
<evidence type="ECO:0000256" key="1">
    <source>
        <dbReference type="SAM" id="MobiDB-lite"/>
    </source>
</evidence>
<evidence type="ECO:0000313" key="2">
    <source>
        <dbReference type="EMBL" id="MBB5060825.1"/>
    </source>
</evidence>
<organism evidence="2 3">
    <name type="scientific">Granulicella aggregans</name>
    <dbReference type="NCBI Taxonomy" id="474949"/>
    <lineage>
        <taxon>Bacteria</taxon>
        <taxon>Pseudomonadati</taxon>
        <taxon>Acidobacteriota</taxon>
        <taxon>Terriglobia</taxon>
        <taxon>Terriglobales</taxon>
        <taxon>Acidobacteriaceae</taxon>
        <taxon>Granulicella</taxon>
    </lineage>
</organism>
<sequence length="76" mass="7986">MKATGTGGRDTNISTRVSRDEDESGSEMQGIAQQCLASFAPEFAKGIKTPAPVACPEIVDVTHNPLLSCRAVGLRP</sequence>
<reference evidence="2 3" key="1">
    <citation type="submission" date="2020-08" db="EMBL/GenBank/DDBJ databases">
        <title>Genomic Encyclopedia of Type Strains, Phase IV (KMG-V): Genome sequencing to study the core and pangenomes of soil and plant-associated prokaryotes.</title>
        <authorList>
            <person name="Whitman W."/>
        </authorList>
    </citation>
    <scope>NUCLEOTIDE SEQUENCE [LARGE SCALE GENOMIC DNA]</scope>
    <source>
        <strain evidence="2 3">M8UP14</strain>
    </source>
</reference>